<evidence type="ECO:0000313" key="3">
    <source>
        <dbReference type="Proteomes" id="UP001196413"/>
    </source>
</evidence>
<keyword evidence="1" id="KW-0472">Membrane</keyword>
<protein>
    <submittedName>
        <fullName evidence="2">Uncharacterized protein</fullName>
    </submittedName>
</protein>
<keyword evidence="3" id="KW-1185">Reference proteome</keyword>
<dbReference type="EMBL" id="JAHQIW010006408">
    <property type="protein sequence ID" value="KAJ1369110.1"/>
    <property type="molecule type" value="Genomic_DNA"/>
</dbReference>
<evidence type="ECO:0000313" key="2">
    <source>
        <dbReference type="EMBL" id="KAJ1369110.1"/>
    </source>
</evidence>
<keyword evidence="1" id="KW-0812">Transmembrane</keyword>
<dbReference type="Proteomes" id="UP001196413">
    <property type="component" value="Unassembled WGS sequence"/>
</dbReference>
<gene>
    <name evidence="2" type="ORF">KIN20_030507</name>
</gene>
<keyword evidence="1" id="KW-1133">Transmembrane helix</keyword>
<organism evidence="2 3">
    <name type="scientific">Parelaphostrongylus tenuis</name>
    <name type="common">Meningeal worm</name>
    <dbReference type="NCBI Taxonomy" id="148309"/>
    <lineage>
        <taxon>Eukaryota</taxon>
        <taxon>Metazoa</taxon>
        <taxon>Ecdysozoa</taxon>
        <taxon>Nematoda</taxon>
        <taxon>Chromadorea</taxon>
        <taxon>Rhabditida</taxon>
        <taxon>Rhabditina</taxon>
        <taxon>Rhabditomorpha</taxon>
        <taxon>Strongyloidea</taxon>
        <taxon>Metastrongylidae</taxon>
        <taxon>Parelaphostrongylus</taxon>
    </lineage>
</organism>
<accession>A0AAD5WGF6</accession>
<proteinExistence type="predicted"/>
<name>A0AAD5WGF6_PARTN</name>
<evidence type="ECO:0000256" key="1">
    <source>
        <dbReference type="SAM" id="Phobius"/>
    </source>
</evidence>
<comment type="caution">
    <text evidence="2">The sequence shown here is derived from an EMBL/GenBank/DDBJ whole genome shotgun (WGS) entry which is preliminary data.</text>
</comment>
<reference evidence="2" key="1">
    <citation type="submission" date="2021-06" db="EMBL/GenBank/DDBJ databases">
        <title>Parelaphostrongylus tenuis whole genome reference sequence.</title>
        <authorList>
            <person name="Garwood T.J."/>
            <person name="Larsen P.A."/>
            <person name="Fountain-Jones N.M."/>
            <person name="Garbe J.R."/>
            <person name="Macchietto M.G."/>
            <person name="Kania S.A."/>
            <person name="Gerhold R.W."/>
            <person name="Richards J.E."/>
            <person name="Wolf T.M."/>
        </authorList>
    </citation>
    <scope>NUCLEOTIDE SEQUENCE</scope>
    <source>
        <strain evidence="2">MNPRO001-30</strain>
        <tissue evidence="2">Meninges</tissue>
    </source>
</reference>
<feature type="transmembrane region" description="Helical" evidence="1">
    <location>
        <begin position="12"/>
        <end position="32"/>
    </location>
</feature>
<dbReference type="AlphaFoldDB" id="A0AAD5WGF6"/>
<sequence length="152" mass="16568">MIILTNKARSSSAPIEILLLVSVLTLFGYGVIPEGQTSTRTFTASGPSNLPATSVYTDNNAVSARVLDIATSASAVQAFTQRFAVQTVIDVLEIEGRRALLPDFVISNILDQLHVNTTYEPLLCQIFKNPDENRKSPDVNIHLANSNPNNRQ</sequence>